<dbReference type="InterPro" id="IPR013332">
    <property type="entry name" value="KPR_N"/>
</dbReference>
<comment type="function">
    <text evidence="10">Catalyzes the NADPH-dependent reduction of ketopantoate into pantoic acid.</text>
</comment>
<keyword evidence="6 10" id="KW-0521">NADP</keyword>
<comment type="pathway">
    <text evidence="1 10">Cofactor biosynthesis; (R)-pantothenate biosynthesis; (R)-pantoate from 3-methyl-2-oxobutanoate: step 2/2.</text>
</comment>
<dbReference type="GO" id="GO:0008677">
    <property type="term" value="F:2-dehydropantoate 2-reductase activity"/>
    <property type="evidence" value="ECO:0007669"/>
    <property type="project" value="UniProtKB-EC"/>
</dbReference>
<keyword evidence="11" id="KW-0472">Membrane</keyword>
<evidence type="ECO:0000256" key="6">
    <source>
        <dbReference type="ARBA" id="ARBA00022857"/>
    </source>
</evidence>
<evidence type="ECO:0000256" key="7">
    <source>
        <dbReference type="ARBA" id="ARBA00023002"/>
    </source>
</evidence>
<dbReference type="RefSeq" id="WP_336435598.1">
    <property type="nucleotide sequence ID" value="NZ_JBAWKS010000001.1"/>
</dbReference>
<evidence type="ECO:0000256" key="2">
    <source>
        <dbReference type="ARBA" id="ARBA00007870"/>
    </source>
</evidence>
<dbReference type="InterPro" id="IPR013752">
    <property type="entry name" value="KPA_reductase"/>
</dbReference>
<dbReference type="EMBL" id="JBAWKS010000001">
    <property type="protein sequence ID" value="MEI4550383.1"/>
    <property type="molecule type" value="Genomic_DNA"/>
</dbReference>
<sequence length="303" mass="33264">MQKRNKVNKPKLYIVGHGAIGLLFAQLLHTAFDIKLIVRSKTKNLAHITVAALDQSVETFSLETVTIDEIDSIDNLFIPTKSYQVANVLAQLQNKIRSDAIVILSHNGMPNLTAINQALATQNLFFLTTSMAALKHADFAIAHTGFGASFIGALNANTEKTPTIEHLLTAIPNITIEQNINALLWQKLIINIAINPLTAVHQVKNGALIAPQYASEIIGLINEAVFIANKEGVEISLSSALDSAYRVMRATSQNYSSMNRDVFKQQQSEIDSICGYIHKKGVEYCYSTPFNSRFLALIQDGTP</sequence>
<organism evidence="14 15">
    <name type="scientific">Pseudoalteromonas spongiae</name>
    <dbReference type="NCBI Taxonomy" id="298657"/>
    <lineage>
        <taxon>Bacteria</taxon>
        <taxon>Pseudomonadati</taxon>
        <taxon>Pseudomonadota</taxon>
        <taxon>Gammaproteobacteria</taxon>
        <taxon>Alteromonadales</taxon>
        <taxon>Pseudoalteromonadaceae</taxon>
        <taxon>Pseudoalteromonas</taxon>
    </lineage>
</organism>
<evidence type="ECO:0000256" key="3">
    <source>
        <dbReference type="ARBA" id="ARBA00013014"/>
    </source>
</evidence>
<reference evidence="14 15" key="1">
    <citation type="submission" date="2023-12" db="EMBL/GenBank/DDBJ databases">
        <title>Friends and Foes: Symbiotic and Algicidal bacterial influence on Karenia brevis blooms.</title>
        <authorList>
            <person name="Fei C."/>
            <person name="Mohamed A.R."/>
            <person name="Booker A."/>
            <person name="Arshad M."/>
            <person name="Klass S."/>
            <person name="Ahn S."/>
            <person name="Gilbert P.M."/>
            <person name="Heil C.A."/>
            <person name="Martinez J.M."/>
            <person name="Amin S.A."/>
        </authorList>
    </citation>
    <scope>NUCLEOTIDE SEQUENCE [LARGE SCALE GENOMIC DNA]</scope>
    <source>
        <strain evidence="14 15">CE15</strain>
    </source>
</reference>
<keyword evidence="15" id="KW-1185">Reference proteome</keyword>
<comment type="caution">
    <text evidence="14">The sequence shown here is derived from an EMBL/GenBank/DDBJ whole genome shotgun (WGS) entry which is preliminary data.</text>
</comment>
<keyword evidence="7 10" id="KW-0560">Oxidoreductase</keyword>
<feature type="transmembrane region" description="Helical" evidence="11">
    <location>
        <begin position="12"/>
        <end position="32"/>
    </location>
</feature>
<feature type="domain" description="Ketopantoate reductase N-terminal" evidence="12">
    <location>
        <begin position="13"/>
        <end position="155"/>
    </location>
</feature>
<dbReference type="InterPro" id="IPR013328">
    <property type="entry name" value="6PGD_dom2"/>
</dbReference>
<dbReference type="Gene3D" id="1.10.1040.10">
    <property type="entry name" value="N-(1-d-carboxylethyl)-l-norvaline Dehydrogenase, domain 2"/>
    <property type="match status" value="1"/>
</dbReference>
<dbReference type="PANTHER" id="PTHR43765">
    <property type="entry name" value="2-DEHYDROPANTOATE 2-REDUCTASE-RELATED"/>
    <property type="match status" value="1"/>
</dbReference>
<feature type="domain" description="Ketopantoate reductase C-terminal" evidence="13">
    <location>
        <begin position="179"/>
        <end position="299"/>
    </location>
</feature>
<dbReference type="Pfam" id="PF08546">
    <property type="entry name" value="ApbA_C"/>
    <property type="match status" value="1"/>
</dbReference>
<dbReference type="InterPro" id="IPR003710">
    <property type="entry name" value="ApbA"/>
</dbReference>
<gene>
    <name evidence="14" type="ORF">WAE96_11970</name>
</gene>
<protein>
    <recommendedName>
        <fullName evidence="4 10">2-dehydropantoate 2-reductase</fullName>
        <ecNumber evidence="3 10">1.1.1.169</ecNumber>
    </recommendedName>
    <alternativeName>
        <fullName evidence="8 10">Ketopantoate reductase</fullName>
    </alternativeName>
</protein>
<keyword evidence="11" id="KW-0812">Transmembrane</keyword>
<accession>A0ABU8ETV5</accession>
<dbReference type="InterPro" id="IPR050838">
    <property type="entry name" value="Ketopantoate_reductase"/>
</dbReference>
<dbReference type="Gene3D" id="3.40.50.720">
    <property type="entry name" value="NAD(P)-binding Rossmann-like Domain"/>
    <property type="match status" value="1"/>
</dbReference>
<dbReference type="InterPro" id="IPR036291">
    <property type="entry name" value="NAD(P)-bd_dom_sf"/>
</dbReference>
<evidence type="ECO:0000313" key="15">
    <source>
        <dbReference type="Proteomes" id="UP001382455"/>
    </source>
</evidence>
<evidence type="ECO:0000256" key="9">
    <source>
        <dbReference type="ARBA" id="ARBA00048793"/>
    </source>
</evidence>
<comment type="similarity">
    <text evidence="2 10">Belongs to the ketopantoate reductase family.</text>
</comment>
<evidence type="ECO:0000313" key="14">
    <source>
        <dbReference type="EMBL" id="MEI4550383.1"/>
    </source>
</evidence>
<name>A0ABU8ETV5_9GAMM</name>
<evidence type="ECO:0000256" key="11">
    <source>
        <dbReference type="SAM" id="Phobius"/>
    </source>
</evidence>
<evidence type="ECO:0000259" key="13">
    <source>
        <dbReference type="Pfam" id="PF08546"/>
    </source>
</evidence>
<evidence type="ECO:0000259" key="12">
    <source>
        <dbReference type="Pfam" id="PF02558"/>
    </source>
</evidence>
<comment type="catalytic activity">
    <reaction evidence="9 10">
        <text>(R)-pantoate + NADP(+) = 2-dehydropantoate + NADPH + H(+)</text>
        <dbReference type="Rhea" id="RHEA:16233"/>
        <dbReference type="ChEBI" id="CHEBI:11561"/>
        <dbReference type="ChEBI" id="CHEBI:15378"/>
        <dbReference type="ChEBI" id="CHEBI:15980"/>
        <dbReference type="ChEBI" id="CHEBI:57783"/>
        <dbReference type="ChEBI" id="CHEBI:58349"/>
        <dbReference type="EC" id="1.1.1.169"/>
    </reaction>
</comment>
<keyword evidence="11" id="KW-1133">Transmembrane helix</keyword>
<evidence type="ECO:0000256" key="8">
    <source>
        <dbReference type="ARBA" id="ARBA00032024"/>
    </source>
</evidence>
<dbReference type="InterPro" id="IPR008927">
    <property type="entry name" value="6-PGluconate_DH-like_C_sf"/>
</dbReference>
<dbReference type="PANTHER" id="PTHR43765:SF2">
    <property type="entry name" value="2-DEHYDROPANTOATE 2-REDUCTASE"/>
    <property type="match status" value="1"/>
</dbReference>
<evidence type="ECO:0000256" key="1">
    <source>
        <dbReference type="ARBA" id="ARBA00004994"/>
    </source>
</evidence>
<proteinExistence type="inferred from homology"/>
<dbReference type="Pfam" id="PF02558">
    <property type="entry name" value="ApbA"/>
    <property type="match status" value="1"/>
</dbReference>
<dbReference type="Proteomes" id="UP001382455">
    <property type="component" value="Unassembled WGS sequence"/>
</dbReference>
<dbReference type="SUPFAM" id="SSF51735">
    <property type="entry name" value="NAD(P)-binding Rossmann-fold domains"/>
    <property type="match status" value="1"/>
</dbReference>
<dbReference type="SUPFAM" id="SSF48179">
    <property type="entry name" value="6-phosphogluconate dehydrogenase C-terminal domain-like"/>
    <property type="match status" value="1"/>
</dbReference>
<evidence type="ECO:0000256" key="10">
    <source>
        <dbReference type="RuleBase" id="RU362068"/>
    </source>
</evidence>
<dbReference type="NCBIfam" id="TIGR00745">
    <property type="entry name" value="apbA_panE"/>
    <property type="match status" value="1"/>
</dbReference>
<keyword evidence="5 10" id="KW-0566">Pantothenate biosynthesis</keyword>
<evidence type="ECO:0000256" key="5">
    <source>
        <dbReference type="ARBA" id="ARBA00022655"/>
    </source>
</evidence>
<dbReference type="EC" id="1.1.1.169" evidence="3 10"/>
<evidence type="ECO:0000256" key="4">
    <source>
        <dbReference type="ARBA" id="ARBA00019465"/>
    </source>
</evidence>